<dbReference type="Proteomes" id="UP000503336">
    <property type="component" value="Chromosome"/>
</dbReference>
<protein>
    <submittedName>
        <fullName evidence="2">DUF4381 domain-containing protein</fullName>
    </submittedName>
</protein>
<evidence type="ECO:0000256" key="1">
    <source>
        <dbReference type="SAM" id="Phobius"/>
    </source>
</evidence>
<dbReference type="AlphaFoldDB" id="A0A7L5C094"/>
<keyword evidence="1" id="KW-1133">Transmembrane helix</keyword>
<keyword evidence="1" id="KW-0472">Membrane</keyword>
<keyword evidence="1" id="KW-0812">Transmembrane</keyword>
<feature type="transmembrane region" description="Helical" evidence="1">
    <location>
        <begin position="33"/>
        <end position="54"/>
    </location>
</feature>
<sequence>MRDKEAPQSLLELLDKLVEAPEPTPVSWAPQTWGWAALALILLALAAWAVWRAVACYRANAYRRAALAELDRAGDDPALIAEILRRTALKAYPRTDVASLTGERWLRFLDAHAKAGGFAGGAGGAIVEAPYRPVSPTPGLAALARRWIRTHRAAGRA</sequence>
<dbReference type="EMBL" id="CP049056">
    <property type="protein sequence ID" value="QIE55554.1"/>
    <property type="molecule type" value="Genomic_DNA"/>
</dbReference>
<keyword evidence="3" id="KW-1185">Reference proteome</keyword>
<organism evidence="2 3">
    <name type="scientific">Pikeienuella piscinae</name>
    <dbReference type="NCBI Taxonomy" id="2748098"/>
    <lineage>
        <taxon>Bacteria</taxon>
        <taxon>Pseudomonadati</taxon>
        <taxon>Pseudomonadota</taxon>
        <taxon>Alphaproteobacteria</taxon>
        <taxon>Rhodobacterales</taxon>
        <taxon>Paracoccaceae</taxon>
        <taxon>Pikeienuella</taxon>
    </lineage>
</organism>
<dbReference type="InterPro" id="IPR025489">
    <property type="entry name" value="DUF4381"/>
</dbReference>
<proteinExistence type="predicted"/>
<dbReference type="RefSeq" id="WP_165097638.1">
    <property type="nucleotide sequence ID" value="NZ_CP049056.1"/>
</dbReference>
<dbReference type="KEGG" id="hdh:G5B40_08840"/>
<name>A0A7L5C094_9RHOB</name>
<reference evidence="2 3" key="1">
    <citation type="submission" date="2020-02" db="EMBL/GenBank/DDBJ databases">
        <title>complete genome sequence of Rhodobacteraceae bacterium.</title>
        <authorList>
            <person name="Park J."/>
            <person name="Kim Y.-S."/>
            <person name="Kim K.-H."/>
        </authorList>
    </citation>
    <scope>NUCLEOTIDE SEQUENCE [LARGE SCALE GENOMIC DNA]</scope>
    <source>
        <strain evidence="2 3">RR4-56</strain>
    </source>
</reference>
<dbReference type="Pfam" id="PF14316">
    <property type="entry name" value="DUF4381"/>
    <property type="match status" value="1"/>
</dbReference>
<evidence type="ECO:0000313" key="3">
    <source>
        <dbReference type="Proteomes" id="UP000503336"/>
    </source>
</evidence>
<evidence type="ECO:0000313" key="2">
    <source>
        <dbReference type="EMBL" id="QIE55554.1"/>
    </source>
</evidence>
<accession>A0A7L5C094</accession>
<gene>
    <name evidence="2" type="ORF">G5B40_08840</name>
</gene>